<dbReference type="GO" id="GO:0006310">
    <property type="term" value="P:DNA recombination"/>
    <property type="evidence" value="ECO:0007669"/>
    <property type="project" value="UniProtKB-KW"/>
</dbReference>
<dbReference type="InterPro" id="IPR050090">
    <property type="entry name" value="Tyrosine_recombinase_XerCD"/>
</dbReference>
<evidence type="ECO:0000256" key="4">
    <source>
        <dbReference type="SAM" id="MobiDB-lite"/>
    </source>
</evidence>
<reference evidence="8" key="1">
    <citation type="submission" date="2017-06" db="EMBL/GenBank/DDBJ databases">
        <authorList>
            <person name="Varghese N."/>
            <person name="Submissions S."/>
        </authorList>
    </citation>
    <scope>NUCLEOTIDE SEQUENCE [LARGE SCALE GENOMIC DNA]</scope>
    <source>
        <strain evidence="8">JCM 23211</strain>
    </source>
</reference>
<dbReference type="CDD" id="cd01189">
    <property type="entry name" value="INT_ICEBs1_C_like"/>
    <property type="match status" value="1"/>
</dbReference>
<dbReference type="InterPro" id="IPR028259">
    <property type="entry name" value="AP2-like_int_N"/>
</dbReference>
<dbReference type="Gene3D" id="1.10.443.10">
    <property type="entry name" value="Intergrase catalytic core"/>
    <property type="match status" value="1"/>
</dbReference>
<evidence type="ECO:0000259" key="5">
    <source>
        <dbReference type="PROSITE" id="PS51898"/>
    </source>
</evidence>
<evidence type="ECO:0000256" key="1">
    <source>
        <dbReference type="ARBA" id="ARBA00023125"/>
    </source>
</evidence>
<dbReference type="GO" id="GO:0003677">
    <property type="term" value="F:DNA binding"/>
    <property type="evidence" value="ECO:0007669"/>
    <property type="project" value="UniProtKB-UniRule"/>
</dbReference>
<keyword evidence="2" id="KW-0233">DNA recombination</keyword>
<dbReference type="EMBL" id="FZOW01000002">
    <property type="protein sequence ID" value="SNS40259.1"/>
    <property type="molecule type" value="Genomic_DNA"/>
</dbReference>
<dbReference type="InterPro" id="IPR013762">
    <property type="entry name" value="Integrase-like_cat_sf"/>
</dbReference>
<dbReference type="AlphaFoldDB" id="A0A239E732"/>
<feature type="region of interest" description="Disordered" evidence="4">
    <location>
        <begin position="147"/>
        <end position="166"/>
    </location>
</feature>
<dbReference type="PANTHER" id="PTHR30349">
    <property type="entry name" value="PHAGE INTEGRASE-RELATED"/>
    <property type="match status" value="1"/>
</dbReference>
<dbReference type="Pfam" id="PF14657">
    <property type="entry name" value="Arm-DNA-bind_4"/>
    <property type="match status" value="1"/>
</dbReference>
<dbReference type="PROSITE" id="PS51898">
    <property type="entry name" value="TYR_RECOMBINASE"/>
    <property type="match status" value="1"/>
</dbReference>
<feature type="domain" description="Tyr recombinase" evidence="5">
    <location>
        <begin position="205"/>
        <end position="419"/>
    </location>
</feature>
<accession>A0A239E732</accession>
<feature type="compositionally biased region" description="Polar residues" evidence="4">
    <location>
        <begin position="440"/>
        <end position="454"/>
    </location>
</feature>
<name>A0A239E732_9NOCA</name>
<proteinExistence type="predicted"/>
<protein>
    <submittedName>
        <fullName evidence="7">Site-specific recombinase XerD</fullName>
    </submittedName>
</protein>
<dbReference type="SUPFAM" id="SSF56349">
    <property type="entry name" value="DNA breaking-rejoining enzymes"/>
    <property type="match status" value="1"/>
</dbReference>
<dbReference type="Proteomes" id="UP000198327">
    <property type="component" value="Unassembled WGS sequence"/>
</dbReference>
<organism evidence="7 8">
    <name type="scientific">Rhodococcoides kyotonense</name>
    <dbReference type="NCBI Taxonomy" id="398843"/>
    <lineage>
        <taxon>Bacteria</taxon>
        <taxon>Bacillati</taxon>
        <taxon>Actinomycetota</taxon>
        <taxon>Actinomycetes</taxon>
        <taxon>Mycobacteriales</taxon>
        <taxon>Nocardiaceae</taxon>
        <taxon>Rhodococcoides</taxon>
    </lineage>
</organism>
<evidence type="ECO:0000259" key="6">
    <source>
        <dbReference type="PROSITE" id="PS51900"/>
    </source>
</evidence>
<dbReference type="PROSITE" id="PS51900">
    <property type="entry name" value="CB"/>
    <property type="match status" value="1"/>
</dbReference>
<dbReference type="Pfam" id="PF00589">
    <property type="entry name" value="Phage_integrase"/>
    <property type="match status" value="1"/>
</dbReference>
<keyword evidence="8" id="KW-1185">Reference proteome</keyword>
<evidence type="ECO:0000256" key="3">
    <source>
        <dbReference type="PROSITE-ProRule" id="PRU01248"/>
    </source>
</evidence>
<gene>
    <name evidence="7" type="ORF">SAMN05421642_102225</name>
</gene>
<dbReference type="Gene3D" id="1.10.150.130">
    <property type="match status" value="1"/>
</dbReference>
<evidence type="ECO:0000256" key="2">
    <source>
        <dbReference type="ARBA" id="ARBA00023172"/>
    </source>
</evidence>
<dbReference type="InterPro" id="IPR010998">
    <property type="entry name" value="Integrase_recombinase_N"/>
</dbReference>
<feature type="domain" description="Core-binding (CB)" evidence="6">
    <location>
        <begin position="82"/>
        <end position="184"/>
    </location>
</feature>
<feature type="compositionally biased region" description="Basic and acidic residues" evidence="4">
    <location>
        <begin position="425"/>
        <end position="439"/>
    </location>
</feature>
<sequence length="477" mass="52653">MKGSVSKRCKCPIEYDARGRRKSCRKPHGSWTFLVDIGIDPETGKRQQVRKSGYRTSDEAEAELAKFLVTVGNGQVSHDRQLTVEAYLLSFLEAKKAAGMRPTALRSYTQHVHSYLIPHLGRLRLGDLRGHHIEKMLQALAEPPSAPAVGAKISKGKRRNPKPRSAATIRRIHATLRSALTSAQAKHLVPFNAAKNLELPKARRPKVKPWEVDELGTFLDHVSGERLGPLFEVSAMTGLRRGEMCGLRWDDVDLINKVITVRQQLVEVDGTGIECDYCHGEHRQFQFGKPKTESGEDRVVDLDEQTAGVLLAHRFAQDAERMAWGSGYSDHGLIFAREDGTPIPPQSVTERFKKVCRTLGLREIRLHDLRHGQASLLLAADVPLAVVSKRLGHSSIAITADTYSHLLKGVGSKAAEAAAGLVPRKPRDQALQETVRDHSVTTSGDLEASDTASDQELPGQDGAPSRTRTYDLRIKSP</sequence>
<evidence type="ECO:0000313" key="8">
    <source>
        <dbReference type="Proteomes" id="UP000198327"/>
    </source>
</evidence>
<evidence type="ECO:0000313" key="7">
    <source>
        <dbReference type="EMBL" id="SNS40259.1"/>
    </source>
</evidence>
<feature type="compositionally biased region" description="Basic and acidic residues" evidence="4">
    <location>
        <begin position="468"/>
        <end position="477"/>
    </location>
</feature>
<dbReference type="InterPro" id="IPR011010">
    <property type="entry name" value="DNA_brk_join_enz"/>
</dbReference>
<dbReference type="GO" id="GO:0015074">
    <property type="term" value="P:DNA integration"/>
    <property type="evidence" value="ECO:0007669"/>
    <property type="project" value="InterPro"/>
</dbReference>
<dbReference type="PANTHER" id="PTHR30349:SF91">
    <property type="entry name" value="INTA PROTEIN"/>
    <property type="match status" value="1"/>
</dbReference>
<dbReference type="InterPro" id="IPR002104">
    <property type="entry name" value="Integrase_catalytic"/>
</dbReference>
<feature type="region of interest" description="Disordered" evidence="4">
    <location>
        <begin position="422"/>
        <end position="477"/>
    </location>
</feature>
<keyword evidence="1 3" id="KW-0238">DNA-binding</keyword>
<dbReference type="InterPro" id="IPR044068">
    <property type="entry name" value="CB"/>
</dbReference>